<comment type="caution">
    <text evidence="10">The sequence shown here is derived from an EMBL/GenBank/DDBJ whole genome shotgun (WGS) entry which is preliminary data.</text>
</comment>
<dbReference type="InterPro" id="IPR005839">
    <property type="entry name" value="Methylthiotransferase"/>
</dbReference>
<feature type="domain" description="MTTase N-terminal" evidence="8">
    <location>
        <begin position="7"/>
        <end position="119"/>
    </location>
</feature>
<dbReference type="PANTHER" id="PTHR43020">
    <property type="entry name" value="CDK5 REGULATORY SUBUNIT-ASSOCIATED PROTEIN 1"/>
    <property type="match status" value="1"/>
</dbReference>
<keyword evidence="7" id="KW-0411">Iron-sulfur</keyword>
<proteinExistence type="predicted"/>
<evidence type="ECO:0000256" key="2">
    <source>
        <dbReference type="ARBA" id="ARBA00022485"/>
    </source>
</evidence>
<dbReference type="SMART" id="SM00729">
    <property type="entry name" value="Elp3"/>
    <property type="match status" value="1"/>
</dbReference>
<evidence type="ECO:0000256" key="6">
    <source>
        <dbReference type="ARBA" id="ARBA00023004"/>
    </source>
</evidence>
<keyword evidence="6" id="KW-0408">Iron</keyword>
<dbReference type="NCBIfam" id="TIGR00089">
    <property type="entry name" value="MiaB/RimO family radical SAM methylthiotransferase"/>
    <property type="match status" value="1"/>
</dbReference>
<organism evidence="10 11">
    <name type="scientific">Prosthecochloris ethylica</name>
    <dbReference type="NCBI Taxonomy" id="2743976"/>
    <lineage>
        <taxon>Bacteria</taxon>
        <taxon>Pseudomonadati</taxon>
        <taxon>Chlorobiota</taxon>
        <taxon>Chlorobiia</taxon>
        <taxon>Chlorobiales</taxon>
        <taxon>Chlorobiaceae</taxon>
        <taxon>Prosthecochloris</taxon>
    </lineage>
</organism>
<dbReference type="InterPro" id="IPR038135">
    <property type="entry name" value="Methylthiotransferase_N_sf"/>
</dbReference>
<keyword evidence="4" id="KW-0949">S-adenosyl-L-methionine</keyword>
<dbReference type="EMBL" id="JADGII010000028">
    <property type="protein sequence ID" value="MBF0637598.1"/>
    <property type="molecule type" value="Genomic_DNA"/>
</dbReference>
<dbReference type="InterPro" id="IPR023404">
    <property type="entry name" value="rSAM_horseshoe"/>
</dbReference>
<dbReference type="PROSITE" id="PS51918">
    <property type="entry name" value="RADICAL_SAM"/>
    <property type="match status" value="1"/>
</dbReference>
<dbReference type="Proteomes" id="UP000619838">
    <property type="component" value="Unassembled WGS sequence"/>
</dbReference>
<evidence type="ECO:0000313" key="11">
    <source>
        <dbReference type="Proteomes" id="UP000619838"/>
    </source>
</evidence>
<dbReference type="Pfam" id="PF00919">
    <property type="entry name" value="UPF0004"/>
    <property type="match status" value="1"/>
</dbReference>
<protein>
    <submittedName>
        <fullName evidence="10">MiaB/RimO family radical SAM methylthiotransferase</fullName>
        <ecNumber evidence="10">2.8.4.-</ecNumber>
    </submittedName>
</protein>
<evidence type="ECO:0000256" key="1">
    <source>
        <dbReference type="ARBA" id="ARBA00001966"/>
    </source>
</evidence>
<keyword evidence="2" id="KW-0004">4Fe-4S</keyword>
<dbReference type="InterPro" id="IPR058240">
    <property type="entry name" value="rSAM_sf"/>
</dbReference>
<sequence>MSEKEKKRISAVTLGCKLNYAETSSILQRFVDSGWQIAAEGEEPDIVFIHTCAVTRQAEQKSRQQIRRMIRRYPRSRIVVIGCYAQLQPDVIAGIEGVDVILGSAEKYDIERYITSGPDDIETYISPVSTLDTAVPAHSLLSGPGSGRTRAFLKIQDGCDYGCAYCTIPLARGRSRSVPPDTVIDGARRLALAGYREIVLTGVNIAAYRYGSCSFAGLLRRLDDVDVLRIRVSSIEPDLLTSEVIDTVSRSTRIMPHFHLPLQGGSDAMLRAMGRRYTIATYRSRLLEAVDRIPDCAIGADIVTGYPGETDDDFRSACELIGDLPIAYLHIFTCSLRPGTALARQVDTGLRRPLPPDLVKERSRQLHELGHERKQAFARRFIGRDLQVLFEEQGREEDGSITCSGYSRNYLRVRTAVSSPGEAERIAGTEQRVRVTGLGRDLDLEAIFVT</sequence>
<dbReference type="EC" id="2.8.4.-" evidence="10"/>
<name>A0ABR9XUN0_9CHLB</name>
<feature type="domain" description="Radical SAM core" evidence="9">
    <location>
        <begin position="145"/>
        <end position="376"/>
    </location>
</feature>
<reference evidence="10 11" key="1">
    <citation type="journal article" date="2020" name="Microorganisms">
        <title>Simultaneous Genome Sequencing of Prosthecochloris ethylica and Desulfuromonas acetoxidans within a Syntrophic Mixture Reveals Unique Pili and Protein Interactions.</title>
        <authorList>
            <person name="Kyndt J.A."/>
            <person name="Van Beeumen J.J."/>
            <person name="Meyer T.E."/>
        </authorList>
    </citation>
    <scope>NUCLEOTIDE SEQUENCE [LARGE SCALE GENOMIC DNA]</scope>
    <source>
        <strain evidence="10 11">N3</strain>
    </source>
</reference>
<dbReference type="SFLD" id="SFLDS00029">
    <property type="entry name" value="Radical_SAM"/>
    <property type="match status" value="1"/>
</dbReference>
<dbReference type="PANTHER" id="PTHR43020:SF2">
    <property type="entry name" value="MITOCHONDRIAL TRNA METHYLTHIOTRANSFERASE CDK5RAP1"/>
    <property type="match status" value="1"/>
</dbReference>
<dbReference type="Gene3D" id="3.40.50.12160">
    <property type="entry name" value="Methylthiotransferase, N-terminal domain"/>
    <property type="match status" value="1"/>
</dbReference>
<dbReference type="SFLD" id="SFLDG01082">
    <property type="entry name" value="B12-binding_domain_containing"/>
    <property type="match status" value="1"/>
</dbReference>
<dbReference type="PROSITE" id="PS51449">
    <property type="entry name" value="MTTASE_N"/>
    <property type="match status" value="1"/>
</dbReference>
<gene>
    <name evidence="10" type="ORF">INT08_10500</name>
</gene>
<dbReference type="InterPro" id="IPR006638">
    <property type="entry name" value="Elp3/MiaA/NifB-like_rSAM"/>
</dbReference>
<dbReference type="SUPFAM" id="SSF102114">
    <property type="entry name" value="Radical SAM enzymes"/>
    <property type="match status" value="1"/>
</dbReference>
<dbReference type="InterPro" id="IPR020612">
    <property type="entry name" value="Methylthiotransferase_CS"/>
</dbReference>
<evidence type="ECO:0000256" key="7">
    <source>
        <dbReference type="ARBA" id="ARBA00023014"/>
    </source>
</evidence>
<keyword evidence="11" id="KW-1185">Reference proteome</keyword>
<dbReference type="PROSITE" id="PS01278">
    <property type="entry name" value="MTTASE_RADICAL"/>
    <property type="match status" value="1"/>
</dbReference>
<dbReference type="InterPro" id="IPR007197">
    <property type="entry name" value="rSAM"/>
</dbReference>
<evidence type="ECO:0000313" key="10">
    <source>
        <dbReference type="EMBL" id="MBF0637598.1"/>
    </source>
</evidence>
<dbReference type="Pfam" id="PF04055">
    <property type="entry name" value="Radical_SAM"/>
    <property type="match status" value="1"/>
</dbReference>
<keyword evidence="3 10" id="KW-0808">Transferase</keyword>
<dbReference type="Gene3D" id="3.80.30.20">
    <property type="entry name" value="tm_1862 like domain"/>
    <property type="match status" value="1"/>
</dbReference>
<dbReference type="GO" id="GO:0016740">
    <property type="term" value="F:transferase activity"/>
    <property type="evidence" value="ECO:0007669"/>
    <property type="project" value="UniProtKB-KW"/>
</dbReference>
<evidence type="ECO:0000259" key="8">
    <source>
        <dbReference type="PROSITE" id="PS51449"/>
    </source>
</evidence>
<evidence type="ECO:0000256" key="4">
    <source>
        <dbReference type="ARBA" id="ARBA00022691"/>
    </source>
</evidence>
<accession>A0ABR9XUN0</accession>
<evidence type="ECO:0000256" key="3">
    <source>
        <dbReference type="ARBA" id="ARBA00022679"/>
    </source>
</evidence>
<comment type="cofactor">
    <cofactor evidence="1">
        <name>[4Fe-4S] cluster</name>
        <dbReference type="ChEBI" id="CHEBI:49883"/>
    </cofactor>
</comment>
<dbReference type="CDD" id="cd01335">
    <property type="entry name" value="Radical_SAM"/>
    <property type="match status" value="1"/>
</dbReference>
<evidence type="ECO:0000256" key="5">
    <source>
        <dbReference type="ARBA" id="ARBA00022723"/>
    </source>
</evidence>
<keyword evidence="5" id="KW-0479">Metal-binding</keyword>
<dbReference type="InterPro" id="IPR013848">
    <property type="entry name" value="Methylthiotransferase_N"/>
</dbReference>
<evidence type="ECO:0000259" key="9">
    <source>
        <dbReference type="PROSITE" id="PS51918"/>
    </source>
</evidence>